<sequence>MAWSPLAEGTSLKSENKKGMVEGSPCRQGLSGFTACLFSPVRLRFLVFDTEEVHDVLRIWDGPVESGVLLKELSGSALPKDLHSTFNSVVLQFSTDFFTSKQGFAIQFSGQCPPLSNCPAT</sequence>
<keyword evidence="1" id="KW-0677">Repeat</keyword>
<keyword evidence="2" id="KW-1015">Disulfide bond</keyword>
<dbReference type="Gene3D" id="2.60.120.290">
    <property type="entry name" value="Spermadhesin, CUB domain"/>
    <property type="match status" value="1"/>
</dbReference>
<dbReference type="AlphaFoldDB" id="A0A8J6DI43"/>
<evidence type="ECO:0000256" key="2">
    <source>
        <dbReference type="ARBA" id="ARBA00023157"/>
    </source>
</evidence>
<dbReference type="SUPFAM" id="SSF49854">
    <property type="entry name" value="Spermadhesin, CUB domain"/>
    <property type="match status" value="1"/>
</dbReference>
<reference evidence="5" key="1">
    <citation type="journal article" date="2021" name="Evol. Appl.">
        <title>The genome of the Pyrenean desman and the effects of bottlenecks and inbreeding on the genomic landscape of an endangered species.</title>
        <authorList>
            <person name="Escoda L."/>
            <person name="Castresana J."/>
        </authorList>
    </citation>
    <scope>NUCLEOTIDE SEQUENCE</scope>
    <source>
        <strain evidence="5">IBE-C5619</strain>
    </source>
</reference>
<feature type="domain" description="CUB" evidence="4">
    <location>
        <begin position="41"/>
        <end position="108"/>
    </location>
</feature>
<dbReference type="Proteomes" id="UP000700334">
    <property type="component" value="Unassembled WGS sequence"/>
</dbReference>
<name>A0A8J6DI43_GALPY</name>
<proteinExistence type="predicted"/>
<protein>
    <submittedName>
        <fullName evidence="5">CUB and sushi domain-containing protein 2</fullName>
    </submittedName>
</protein>
<comment type="caution">
    <text evidence="5">The sequence shown here is derived from an EMBL/GenBank/DDBJ whole genome shotgun (WGS) entry which is preliminary data.</text>
</comment>
<dbReference type="PANTHER" id="PTHR24251:SF37">
    <property type="entry name" value="CUB DOMAIN-CONTAINING PROTEIN"/>
    <property type="match status" value="1"/>
</dbReference>
<dbReference type="CDD" id="cd00041">
    <property type="entry name" value="CUB"/>
    <property type="match status" value="1"/>
</dbReference>
<dbReference type="InterPro" id="IPR000859">
    <property type="entry name" value="CUB_dom"/>
</dbReference>
<accession>A0A8J6DI43</accession>
<dbReference type="EMBL" id="JAGFMF010012145">
    <property type="protein sequence ID" value="KAG8506903.1"/>
    <property type="molecule type" value="Genomic_DNA"/>
</dbReference>
<dbReference type="OrthoDB" id="406096at2759"/>
<feature type="region of interest" description="Disordered" evidence="3">
    <location>
        <begin position="1"/>
        <end position="25"/>
    </location>
</feature>
<evidence type="ECO:0000259" key="4">
    <source>
        <dbReference type="Pfam" id="PF00431"/>
    </source>
</evidence>
<evidence type="ECO:0000313" key="6">
    <source>
        <dbReference type="Proteomes" id="UP000700334"/>
    </source>
</evidence>
<dbReference type="PANTHER" id="PTHR24251">
    <property type="entry name" value="OVOCHYMASE-RELATED"/>
    <property type="match status" value="1"/>
</dbReference>
<evidence type="ECO:0000256" key="1">
    <source>
        <dbReference type="ARBA" id="ARBA00022737"/>
    </source>
</evidence>
<evidence type="ECO:0000256" key="3">
    <source>
        <dbReference type="SAM" id="MobiDB-lite"/>
    </source>
</evidence>
<dbReference type="InterPro" id="IPR035914">
    <property type="entry name" value="Sperma_CUB_dom_sf"/>
</dbReference>
<keyword evidence="6" id="KW-1185">Reference proteome</keyword>
<organism evidence="5 6">
    <name type="scientific">Galemys pyrenaicus</name>
    <name type="common">Iberian desman</name>
    <name type="synonym">Pyrenean desman</name>
    <dbReference type="NCBI Taxonomy" id="202257"/>
    <lineage>
        <taxon>Eukaryota</taxon>
        <taxon>Metazoa</taxon>
        <taxon>Chordata</taxon>
        <taxon>Craniata</taxon>
        <taxon>Vertebrata</taxon>
        <taxon>Euteleostomi</taxon>
        <taxon>Mammalia</taxon>
        <taxon>Eutheria</taxon>
        <taxon>Laurasiatheria</taxon>
        <taxon>Eulipotyphla</taxon>
        <taxon>Talpidae</taxon>
        <taxon>Galemys</taxon>
    </lineage>
</organism>
<dbReference type="Pfam" id="PF00431">
    <property type="entry name" value="CUB"/>
    <property type="match status" value="1"/>
</dbReference>
<evidence type="ECO:0000313" key="5">
    <source>
        <dbReference type="EMBL" id="KAG8506903.1"/>
    </source>
</evidence>
<gene>
    <name evidence="5" type="ORF">J0S82_005302</name>
</gene>